<dbReference type="Proteomes" id="UP000266841">
    <property type="component" value="Unassembled WGS sequence"/>
</dbReference>
<feature type="region of interest" description="Disordered" evidence="1">
    <location>
        <begin position="216"/>
        <end position="333"/>
    </location>
</feature>
<feature type="compositionally biased region" description="Low complexity" evidence="1">
    <location>
        <begin position="99"/>
        <end position="117"/>
    </location>
</feature>
<dbReference type="OMA" id="GWNPNQD"/>
<evidence type="ECO:0000256" key="1">
    <source>
        <dbReference type="SAM" id="MobiDB-lite"/>
    </source>
</evidence>
<feature type="compositionally biased region" description="Polar residues" evidence="1">
    <location>
        <begin position="612"/>
        <end position="626"/>
    </location>
</feature>
<reference evidence="2 3" key="1">
    <citation type="journal article" date="2012" name="Genome Biol.">
        <title>Genome and low-iron response of an oceanic diatom adapted to chronic iron limitation.</title>
        <authorList>
            <person name="Lommer M."/>
            <person name="Specht M."/>
            <person name="Roy A.S."/>
            <person name="Kraemer L."/>
            <person name="Andreson R."/>
            <person name="Gutowska M.A."/>
            <person name="Wolf J."/>
            <person name="Bergner S.V."/>
            <person name="Schilhabel M.B."/>
            <person name="Klostermeier U.C."/>
            <person name="Beiko R.G."/>
            <person name="Rosenstiel P."/>
            <person name="Hippler M."/>
            <person name="Laroche J."/>
        </authorList>
    </citation>
    <scope>NUCLEOTIDE SEQUENCE [LARGE SCALE GENOMIC DNA]</scope>
    <source>
        <strain evidence="2 3">CCMP1005</strain>
    </source>
</reference>
<feature type="compositionally biased region" description="Polar residues" evidence="1">
    <location>
        <begin position="220"/>
        <end position="231"/>
    </location>
</feature>
<feature type="compositionally biased region" description="Polar residues" evidence="1">
    <location>
        <begin position="254"/>
        <end position="330"/>
    </location>
</feature>
<feature type="region of interest" description="Disordered" evidence="1">
    <location>
        <begin position="38"/>
        <end position="198"/>
    </location>
</feature>
<name>K0SI60_THAOC</name>
<feature type="region of interest" description="Disordered" evidence="1">
    <location>
        <begin position="611"/>
        <end position="674"/>
    </location>
</feature>
<organism evidence="2 3">
    <name type="scientific">Thalassiosira oceanica</name>
    <name type="common">Marine diatom</name>
    <dbReference type="NCBI Taxonomy" id="159749"/>
    <lineage>
        <taxon>Eukaryota</taxon>
        <taxon>Sar</taxon>
        <taxon>Stramenopiles</taxon>
        <taxon>Ochrophyta</taxon>
        <taxon>Bacillariophyta</taxon>
        <taxon>Coscinodiscophyceae</taxon>
        <taxon>Thalassiosirophycidae</taxon>
        <taxon>Thalassiosirales</taxon>
        <taxon>Thalassiosiraceae</taxon>
        <taxon>Thalassiosira</taxon>
    </lineage>
</organism>
<comment type="caution">
    <text evidence="2">The sequence shown here is derived from an EMBL/GenBank/DDBJ whole genome shotgun (WGS) entry which is preliminary data.</text>
</comment>
<feature type="region of interest" description="Disordered" evidence="1">
    <location>
        <begin position="1"/>
        <end position="24"/>
    </location>
</feature>
<accession>K0SI60</accession>
<evidence type="ECO:0000313" key="3">
    <source>
        <dbReference type="Proteomes" id="UP000266841"/>
    </source>
</evidence>
<feature type="compositionally biased region" description="Polar residues" evidence="1">
    <location>
        <begin position="641"/>
        <end position="660"/>
    </location>
</feature>
<feature type="region of interest" description="Disordered" evidence="1">
    <location>
        <begin position="854"/>
        <end position="888"/>
    </location>
</feature>
<feature type="compositionally biased region" description="Acidic residues" evidence="1">
    <location>
        <begin position="50"/>
        <end position="61"/>
    </location>
</feature>
<feature type="compositionally biased region" description="Low complexity" evidence="1">
    <location>
        <begin position="232"/>
        <end position="249"/>
    </location>
</feature>
<protein>
    <submittedName>
        <fullName evidence="2">Uncharacterized protein</fullName>
    </submittedName>
</protein>
<dbReference type="AlphaFoldDB" id="K0SI60"/>
<feature type="region of interest" description="Disordered" evidence="1">
    <location>
        <begin position="688"/>
        <end position="783"/>
    </location>
</feature>
<keyword evidence="3" id="KW-1185">Reference proteome</keyword>
<proteinExistence type="predicted"/>
<feature type="compositionally biased region" description="Polar residues" evidence="1">
    <location>
        <begin position="64"/>
        <end position="85"/>
    </location>
</feature>
<gene>
    <name evidence="2" type="ORF">THAOC_13212</name>
</gene>
<dbReference type="EMBL" id="AGNL01015399">
    <property type="protein sequence ID" value="EJK65888.1"/>
    <property type="molecule type" value="Genomic_DNA"/>
</dbReference>
<feature type="compositionally biased region" description="Polar residues" evidence="1">
    <location>
        <begin position="866"/>
        <end position="875"/>
    </location>
</feature>
<sequence>MAEEPNDPVVAPEDVHDDDPTAAVHGVERAVAELQANLAHPALGPADPLEPAEDELPEEIAVETVNSETSSEGAQPSVPSNNVSEEPNDMETVAPPQPQAEAEAPAPAAEALAEAQAGPTEAQVVPNQAPMAWEVDGRRHPEPVEPAAAPAPAAAAQPEVAAQTATGAGAGNLPRAAAVPQITEGTTTPPLGDVAEAAGINQETLMRAISGHVRELLSQLRHQSTPPSAQGTSSTTRPSSAPSPSNQAPRTPARSGNYQAQASTQETTGPSIHSTATQETTGPSIHSTATQETTGPSIHSTATQETTGPPNSQADDQWESTFNDKSSSGQRRYCAASMPALSQPVSDLNKENVTHLCEEVGQHASHHGIASLFILRTQDGEIKDVAESPSSFNSISDRQQALEAVQKHNGTFSANKAIVNSIRKSLSNKALKTLNSKKKDFTVKGVQVASLILMVLNEQVNRNRNASKRELSDRFTMLSMLEQLKGLIRTSATPMQDFELEVLDSKSQLEKHEEYANIDSKTECVENLVRAVKQAYKGRNSEFVNFMGTTFLQAMDDPGKNETFTITEVLNRSVSMAETLGLEKAGDSAEFKEDNKGDDYLAMSAERHFSSDRSTNALASAPPLSSNRHETKQTDYYHGWNPNQDSGANATGWNPNQDSQAIPRRDRPGPDTQAGAYAALRPFRAQSSSNGLVYGAQGRPSPQARRGNYRPSYRTSSRVPHAPARSGSSRRQTPDPYGPHPLLKDRWVPPPRPSGDHGRAPPPPAPSSANDEQSGHNFDGVRHTQNYKYWKAERRPGDGDRIKVEVWFKSHGSGNYFRPTQVDYRTAHWCPHRNQYCFIDPETFLSMVQESQQQSAQDRWVASVAEATNTTQSRGNGARHRRQRPRHA</sequence>
<evidence type="ECO:0000313" key="2">
    <source>
        <dbReference type="EMBL" id="EJK65888.1"/>
    </source>
</evidence>
<feature type="compositionally biased region" description="Basic residues" evidence="1">
    <location>
        <begin position="877"/>
        <end position="888"/>
    </location>
</feature>
<feature type="compositionally biased region" description="Low complexity" evidence="1">
    <location>
        <begin position="145"/>
        <end position="167"/>
    </location>
</feature>